<dbReference type="InterPro" id="IPR002018">
    <property type="entry name" value="CarbesteraseB"/>
</dbReference>
<evidence type="ECO:0000256" key="9">
    <source>
        <dbReference type="RuleBase" id="RU361235"/>
    </source>
</evidence>
<keyword evidence="4" id="KW-0531">Neurotransmitter degradation</keyword>
<name>A0AAV6VB40_9ARAC</name>
<dbReference type="GO" id="GO:0006581">
    <property type="term" value="P:acetylcholine catabolic process"/>
    <property type="evidence" value="ECO:0007669"/>
    <property type="project" value="TreeGrafter"/>
</dbReference>
<dbReference type="GO" id="GO:0003990">
    <property type="term" value="F:acetylcholinesterase activity"/>
    <property type="evidence" value="ECO:0007669"/>
    <property type="project" value="UniProtKB-EC"/>
</dbReference>
<keyword evidence="3 9" id="KW-0378">Hydrolase</keyword>
<dbReference type="EMBL" id="JAFNEN010000131">
    <property type="protein sequence ID" value="KAG8193093.1"/>
    <property type="molecule type" value="Genomic_DNA"/>
</dbReference>
<reference evidence="11 12" key="1">
    <citation type="journal article" date="2022" name="Nat. Ecol. Evol.">
        <title>A masculinizing supergene underlies an exaggerated male reproductive morph in a spider.</title>
        <authorList>
            <person name="Hendrickx F."/>
            <person name="De Corte Z."/>
            <person name="Sonet G."/>
            <person name="Van Belleghem S.M."/>
            <person name="Kostlbacher S."/>
            <person name="Vangestel C."/>
        </authorList>
    </citation>
    <scope>NUCLEOTIDE SEQUENCE [LARGE SCALE GENOMIC DNA]</scope>
    <source>
        <strain evidence="11">W744_W776</strain>
    </source>
</reference>
<dbReference type="PRINTS" id="PR00878">
    <property type="entry name" value="CHOLNESTRASE"/>
</dbReference>
<evidence type="ECO:0000259" key="10">
    <source>
        <dbReference type="Pfam" id="PF00135"/>
    </source>
</evidence>
<dbReference type="EC" id="3.1.1.-" evidence="9"/>
<evidence type="ECO:0000256" key="7">
    <source>
        <dbReference type="ARBA" id="ARBA00048484"/>
    </source>
</evidence>
<organism evidence="11 12">
    <name type="scientific">Oedothorax gibbosus</name>
    <dbReference type="NCBI Taxonomy" id="931172"/>
    <lineage>
        <taxon>Eukaryota</taxon>
        <taxon>Metazoa</taxon>
        <taxon>Ecdysozoa</taxon>
        <taxon>Arthropoda</taxon>
        <taxon>Chelicerata</taxon>
        <taxon>Arachnida</taxon>
        <taxon>Araneae</taxon>
        <taxon>Araneomorphae</taxon>
        <taxon>Entelegynae</taxon>
        <taxon>Araneoidea</taxon>
        <taxon>Linyphiidae</taxon>
        <taxon>Erigoninae</taxon>
        <taxon>Oedothorax</taxon>
    </lineage>
</organism>
<protein>
    <recommendedName>
        <fullName evidence="9">Carboxylic ester hydrolase</fullName>
        <ecNumber evidence="9">3.1.1.-</ecNumber>
    </recommendedName>
</protein>
<sequence length="592" mass="64809">MVSGKRIGGKRHRTFRNFFSCAFVNGTHFRRIMRWILFLMFAVGVSYACREPPLFQEAGPLAETTTGPIVGKYVKVFDTDVAAFLGIPFGEPPVGQLRFSLPKPAAPWTGLRAAQTKPPPCPQWSPQPFAWAPTTPPSEDCLQLNVWAPSRCSGGRPLPVMVWIHGGGFRMGSTDMDVYDGAVLASYGNVVVVSANYRLGAFGLLNAGTEDAPGNAALYDQVLALQWVRGNIARFGGDPDRVTIFGESAGAKSVSLHLVSPLSKGLFKRALMQSGSMYHPATSDAPEVAKQKTAEFAKLAGCGGQGDEMLKCLRGKDFKELAKLENGLKTRSIFLPSYGDSFMPVPPTAAYESGQLPAGVDVLSGTTKDEGTVFLPFIAPEVFRFNATLPSLTRQQAENFTRALFFQMMPKQAVDAVVDYYFNNLNATEDGKEPEYARMVADALGDSFFNCPTVFLAEKVSSGPRLYWLTYAAEFIPSAGSWLGVPHFSDVPYVFGAPIVDGTRYSPEDGKFSGDLIRMWANFARDGHPLKDDADSWPSFTHEDPVAMELNPRASQLVTFPRFEVCDRLWRHLYTPTPSASSSPLNQEHIEA</sequence>
<evidence type="ECO:0000256" key="2">
    <source>
        <dbReference type="ARBA" id="ARBA00022487"/>
    </source>
</evidence>
<feature type="active site" description="Charge relay system" evidence="8">
    <location>
        <position position="487"/>
    </location>
</feature>
<dbReference type="PANTHER" id="PTHR43918">
    <property type="entry name" value="ACETYLCHOLINESTERASE"/>
    <property type="match status" value="1"/>
</dbReference>
<keyword evidence="5" id="KW-1015">Disulfide bond</keyword>
<comment type="caution">
    <text evidence="11">The sequence shown here is derived from an EMBL/GenBank/DDBJ whole genome shotgun (WGS) entry which is preliminary data.</text>
</comment>
<dbReference type="PROSITE" id="PS00122">
    <property type="entry name" value="CARBOXYLESTERASE_B_1"/>
    <property type="match status" value="1"/>
</dbReference>
<dbReference type="Pfam" id="PF00135">
    <property type="entry name" value="COesterase"/>
    <property type="match status" value="1"/>
</dbReference>
<dbReference type="GO" id="GO:0005615">
    <property type="term" value="C:extracellular space"/>
    <property type="evidence" value="ECO:0007669"/>
    <property type="project" value="TreeGrafter"/>
</dbReference>
<dbReference type="PANTHER" id="PTHR43918:SF4">
    <property type="entry name" value="CARBOXYLIC ESTER HYDROLASE"/>
    <property type="match status" value="1"/>
</dbReference>
<keyword evidence="12" id="KW-1185">Reference proteome</keyword>
<evidence type="ECO:0000256" key="6">
    <source>
        <dbReference type="ARBA" id="ARBA00023180"/>
    </source>
</evidence>
<dbReference type="InterPro" id="IPR000997">
    <property type="entry name" value="Cholinesterase"/>
</dbReference>
<dbReference type="GO" id="GO:0005886">
    <property type="term" value="C:plasma membrane"/>
    <property type="evidence" value="ECO:0007669"/>
    <property type="project" value="TreeGrafter"/>
</dbReference>
<evidence type="ECO:0000256" key="4">
    <source>
        <dbReference type="ARBA" id="ARBA00022867"/>
    </source>
</evidence>
<feature type="active site" description="Charge relay system" evidence="8">
    <location>
        <position position="370"/>
    </location>
</feature>
<dbReference type="InterPro" id="IPR019826">
    <property type="entry name" value="Carboxylesterase_B_AS"/>
</dbReference>
<feature type="active site" description="Acyl-ester intermediate" evidence="8">
    <location>
        <position position="248"/>
    </location>
</feature>
<proteinExistence type="inferred from homology"/>
<dbReference type="Proteomes" id="UP000827092">
    <property type="component" value="Unassembled WGS sequence"/>
</dbReference>
<evidence type="ECO:0000256" key="1">
    <source>
        <dbReference type="ARBA" id="ARBA00005964"/>
    </source>
</evidence>
<dbReference type="AlphaFoldDB" id="A0AAV6VB40"/>
<evidence type="ECO:0000256" key="8">
    <source>
        <dbReference type="PIRSR" id="PIRSR600997-1"/>
    </source>
</evidence>
<dbReference type="InterPro" id="IPR050654">
    <property type="entry name" value="AChE-related_enzymes"/>
</dbReference>
<keyword evidence="2" id="KW-0719">Serine esterase</keyword>
<dbReference type="FunFam" id="3.40.50.1820:FF:000029">
    <property type="entry name" value="Acetylcholinesterase"/>
    <property type="match status" value="1"/>
</dbReference>
<evidence type="ECO:0000256" key="5">
    <source>
        <dbReference type="ARBA" id="ARBA00023157"/>
    </source>
</evidence>
<comment type="similarity">
    <text evidence="1 9">Belongs to the type-B carboxylesterase/lipase family.</text>
</comment>
<gene>
    <name evidence="11" type="ORF">JTE90_017844</name>
</gene>
<evidence type="ECO:0000256" key="3">
    <source>
        <dbReference type="ARBA" id="ARBA00022801"/>
    </source>
</evidence>
<feature type="domain" description="Carboxylesterase type B" evidence="10">
    <location>
        <begin position="60"/>
        <end position="556"/>
    </location>
</feature>
<evidence type="ECO:0000313" key="11">
    <source>
        <dbReference type="EMBL" id="KAG8193093.1"/>
    </source>
</evidence>
<dbReference type="Gene3D" id="3.40.50.1820">
    <property type="entry name" value="alpha/beta hydrolase"/>
    <property type="match status" value="1"/>
</dbReference>
<keyword evidence="6" id="KW-0325">Glycoprotein</keyword>
<dbReference type="SUPFAM" id="SSF53474">
    <property type="entry name" value="alpha/beta-Hydrolases"/>
    <property type="match status" value="1"/>
</dbReference>
<dbReference type="InterPro" id="IPR029058">
    <property type="entry name" value="AB_hydrolase_fold"/>
</dbReference>
<dbReference type="GO" id="GO:0019695">
    <property type="term" value="P:choline metabolic process"/>
    <property type="evidence" value="ECO:0007669"/>
    <property type="project" value="TreeGrafter"/>
</dbReference>
<comment type="catalytic activity">
    <reaction evidence="7">
        <text>acetylcholine + H2O = choline + acetate + H(+)</text>
        <dbReference type="Rhea" id="RHEA:17561"/>
        <dbReference type="ChEBI" id="CHEBI:15354"/>
        <dbReference type="ChEBI" id="CHEBI:15355"/>
        <dbReference type="ChEBI" id="CHEBI:15377"/>
        <dbReference type="ChEBI" id="CHEBI:15378"/>
        <dbReference type="ChEBI" id="CHEBI:30089"/>
        <dbReference type="EC" id="3.1.1.7"/>
    </reaction>
</comment>
<evidence type="ECO:0000313" key="12">
    <source>
        <dbReference type="Proteomes" id="UP000827092"/>
    </source>
</evidence>
<accession>A0AAV6VB40</accession>